<feature type="domain" description="DUF1468" evidence="2">
    <location>
        <begin position="12"/>
        <end position="148"/>
    </location>
</feature>
<proteinExistence type="predicted"/>
<reference evidence="3" key="1">
    <citation type="submission" date="2022-05" db="EMBL/GenBank/DDBJ databases">
        <title>Comparative Genomics of Spacecraft Associated Microbes.</title>
        <authorList>
            <person name="Tran M.T."/>
            <person name="Wright A."/>
            <person name="Seuylemezian A."/>
            <person name="Eisen J."/>
            <person name="Coil D."/>
        </authorList>
    </citation>
    <scope>NUCLEOTIDE SEQUENCE</scope>
    <source>
        <strain evidence="3">214.1.1</strain>
    </source>
</reference>
<evidence type="ECO:0000313" key="3">
    <source>
        <dbReference type="EMBL" id="MCM3715736.1"/>
    </source>
</evidence>
<dbReference type="Pfam" id="PF07331">
    <property type="entry name" value="TctB"/>
    <property type="match status" value="1"/>
</dbReference>
<feature type="transmembrane region" description="Helical" evidence="1">
    <location>
        <begin position="37"/>
        <end position="58"/>
    </location>
</feature>
<comment type="caution">
    <text evidence="3">The sequence shown here is derived from an EMBL/GenBank/DDBJ whole genome shotgun (WGS) entry which is preliminary data.</text>
</comment>
<protein>
    <submittedName>
        <fullName evidence="3">Tripartite tricarboxylate transporter TctB family protein</fullName>
    </submittedName>
</protein>
<keyword evidence="1" id="KW-0812">Transmembrane</keyword>
<keyword evidence="1" id="KW-1133">Transmembrane helix</keyword>
<dbReference type="EMBL" id="JAMBOL010000020">
    <property type="protein sequence ID" value="MCM3715736.1"/>
    <property type="molecule type" value="Genomic_DNA"/>
</dbReference>
<accession>A0A9X2DRF1</accession>
<dbReference type="InterPro" id="IPR009936">
    <property type="entry name" value="DUF1468"/>
</dbReference>
<sequence length="153" mass="17126">MTKTQADLLLSVVIFIVAIAFWIPTRELRQGSLFPSAVIAIMTLLAIVLFLKSIFIAVKKKRPKDTFAFQKEKAYSVAGIAVAGVLYVYIIPFVGYYTMTVIFTSLLFILMSRTPFNWKTVGRSLLGGCFVTIFIYVAFGYMLNVRTPAGILF</sequence>
<dbReference type="AlphaFoldDB" id="A0A9X2DRF1"/>
<dbReference type="Proteomes" id="UP001139179">
    <property type="component" value="Unassembled WGS sequence"/>
</dbReference>
<evidence type="ECO:0000313" key="4">
    <source>
        <dbReference type="Proteomes" id="UP001139179"/>
    </source>
</evidence>
<dbReference type="RefSeq" id="WP_251224443.1">
    <property type="nucleotide sequence ID" value="NZ_JAMBOL010000020.1"/>
</dbReference>
<evidence type="ECO:0000259" key="2">
    <source>
        <dbReference type="Pfam" id="PF07331"/>
    </source>
</evidence>
<evidence type="ECO:0000256" key="1">
    <source>
        <dbReference type="SAM" id="Phobius"/>
    </source>
</evidence>
<feature type="transmembrane region" description="Helical" evidence="1">
    <location>
        <begin position="7"/>
        <end position="25"/>
    </location>
</feature>
<feature type="transmembrane region" description="Helical" evidence="1">
    <location>
        <begin position="124"/>
        <end position="143"/>
    </location>
</feature>
<gene>
    <name evidence="3" type="ORF">M3202_16855</name>
</gene>
<organism evidence="3 4">
    <name type="scientific">Halalkalibacter oceani</name>
    <dbReference type="NCBI Taxonomy" id="1653776"/>
    <lineage>
        <taxon>Bacteria</taxon>
        <taxon>Bacillati</taxon>
        <taxon>Bacillota</taxon>
        <taxon>Bacilli</taxon>
        <taxon>Bacillales</taxon>
        <taxon>Bacillaceae</taxon>
        <taxon>Halalkalibacter</taxon>
    </lineage>
</organism>
<feature type="transmembrane region" description="Helical" evidence="1">
    <location>
        <begin position="74"/>
        <end position="90"/>
    </location>
</feature>
<keyword evidence="4" id="KW-1185">Reference proteome</keyword>
<keyword evidence="1" id="KW-0472">Membrane</keyword>
<name>A0A9X2DRF1_9BACI</name>